<evidence type="ECO:0000313" key="3">
    <source>
        <dbReference type="EMBL" id="MCQ5081628.1"/>
    </source>
</evidence>
<sequence>MKKSILYILFALFSLSAAVSLTACKDDGVEISGANKSKTPKNVKLLEYGATSLTICWDFIRGATSYTVQLVDGEMNPVSEALCKTTDAIDYHEFTDLAADRIYYGRVRANYPYSSTSDWVYVTANEQPAMLMASVGILELDPKLTLNAATGSTLTYEWSYTEDAATDATRLYNIELFRDEACSELHVSWLADGKLASDKGIFTALAGYPVVRFTFSGLDPETTYYARVTNASFGNIMTPVVAGTTAKAGPKASQNNPAQAGDIVLAQDFAAFIHGGDIVRSAAGYNAVSGTEFRKTWEPATGENPQADGDRPVCNWTTEFNVFTGGTSAEYIESVGMKGWGLSGNTSTRPGYIKCGGGGGGIGILYTPELAALPKNTTVTVSFSASAYAEGENVYGSDIVVEAIEGAEFGSNNSVSKKGTAVASKVVDISSAVGRFETFTVTLDGLSPTSRIAFSSNPAQAGANKTRYLLDDIVVVYDGETKLEKLTVPANVKFDAEAVYSDKLTLEWDEVPGAASYTVAWWADGTEEKDATVAEGITSASYLLKELEAGTEYHAKVKACRYNNPGYDSDYSAVVSQKTDIAPVQAGIVVSKVLATSSTLTVEWARADGQACVNSSAQVYHVKLYSDAECKDLVVGWNASNVFGITAGNRFRFTFSGLAPATTYYVCVDDKTNDFFSDPLAYATAAAGPQAGATTAGSAKAGDILLAEDFSRVIHGGDIANFAAGYYPPSSNRGTYAAASGDNPSGFSATRCTANEFDVFSGGGVAAPYTEGTGLAAWGKSGNIAGRPGYVKMGAGSAAASLYTPELTALPDAATVKVRFSAQAYSEKYDGSGADAGKILVKAVRGAVLGAKGAITGTVTEVSAADPVDISAAKARFREFEATLTNVTPDCRIVISTSEKRALLDNVVVTCTAITPATKPAAPGGVSFDAAAAADRLTLKWNAVPDATSYTVAYWKGSASAPESEYAYKTGIASTATSQELTNLESNTSYWAKVKAVGSLDSDWSETANATTMDSGGEPLLPTADLLDVVFRNDGSAMDNSSSATPVRRMPSSRP</sequence>
<dbReference type="PROSITE" id="PS51257">
    <property type="entry name" value="PROKAR_LIPOPROTEIN"/>
    <property type="match status" value="1"/>
</dbReference>
<dbReference type="Proteomes" id="UP001205035">
    <property type="component" value="Unassembled WGS sequence"/>
</dbReference>
<dbReference type="SMART" id="SM00060">
    <property type="entry name" value="FN3"/>
    <property type="match status" value="4"/>
</dbReference>
<dbReference type="PANTHER" id="PTHR20859">
    <property type="entry name" value="INTERFERON/INTERLEUKIN RECEPTOR"/>
    <property type="match status" value="1"/>
</dbReference>
<dbReference type="Gene3D" id="2.60.40.10">
    <property type="entry name" value="Immunoglobulins"/>
    <property type="match status" value="3"/>
</dbReference>
<gene>
    <name evidence="3" type="ORF">NE651_01815</name>
</gene>
<dbReference type="SUPFAM" id="SSF49265">
    <property type="entry name" value="Fibronectin type III"/>
    <property type="match status" value="3"/>
</dbReference>
<feature type="domain" description="Fibronectin type-III" evidence="2">
    <location>
        <begin position="39"/>
        <end position="127"/>
    </location>
</feature>
<feature type="signal peptide" evidence="1">
    <location>
        <begin position="1"/>
        <end position="23"/>
    </location>
</feature>
<protein>
    <submittedName>
        <fullName evidence="3">Fibronectin type III domain-containing protein</fullName>
    </submittedName>
</protein>
<dbReference type="InterPro" id="IPR013783">
    <property type="entry name" value="Ig-like_fold"/>
</dbReference>
<evidence type="ECO:0000313" key="4">
    <source>
        <dbReference type="Proteomes" id="UP001205035"/>
    </source>
</evidence>
<evidence type="ECO:0000256" key="1">
    <source>
        <dbReference type="SAM" id="SignalP"/>
    </source>
</evidence>
<dbReference type="PROSITE" id="PS50853">
    <property type="entry name" value="FN3"/>
    <property type="match status" value="3"/>
</dbReference>
<dbReference type="GO" id="GO:0004896">
    <property type="term" value="F:cytokine receptor activity"/>
    <property type="evidence" value="ECO:0007669"/>
    <property type="project" value="TreeGrafter"/>
</dbReference>
<accession>A0AAJ1CCB3</accession>
<dbReference type="RefSeq" id="WP_256166074.1">
    <property type="nucleotide sequence ID" value="NZ_JANGBQ010000002.1"/>
</dbReference>
<reference evidence="3" key="1">
    <citation type="submission" date="2022-06" db="EMBL/GenBank/DDBJ databases">
        <title>Isolation of gut microbiota from human fecal samples.</title>
        <authorList>
            <person name="Pamer E.G."/>
            <person name="Barat B."/>
            <person name="Waligurski E."/>
            <person name="Medina S."/>
            <person name="Paddock L."/>
            <person name="Mostad J."/>
        </authorList>
    </citation>
    <scope>NUCLEOTIDE SEQUENCE</scope>
    <source>
        <strain evidence="3">DFI.6.22</strain>
    </source>
</reference>
<dbReference type="InterPro" id="IPR003961">
    <property type="entry name" value="FN3_dom"/>
</dbReference>
<dbReference type="InterPro" id="IPR036116">
    <property type="entry name" value="FN3_sf"/>
</dbReference>
<dbReference type="Pfam" id="PF00041">
    <property type="entry name" value="fn3"/>
    <property type="match status" value="1"/>
</dbReference>
<name>A0AAJ1CCB3_9BACT</name>
<dbReference type="PANTHER" id="PTHR20859:SF84">
    <property type="entry name" value="INTERFERON ALPHA_BETA RECEPTOR 2"/>
    <property type="match status" value="1"/>
</dbReference>
<comment type="caution">
    <text evidence="3">The sequence shown here is derived from an EMBL/GenBank/DDBJ whole genome shotgun (WGS) entry which is preliminary data.</text>
</comment>
<feature type="domain" description="Fibronectin type-III" evidence="2">
    <location>
        <begin position="922"/>
        <end position="1015"/>
    </location>
</feature>
<proteinExistence type="predicted"/>
<dbReference type="CDD" id="cd00063">
    <property type="entry name" value="FN3"/>
    <property type="match status" value="2"/>
</dbReference>
<dbReference type="GO" id="GO:0005886">
    <property type="term" value="C:plasma membrane"/>
    <property type="evidence" value="ECO:0007669"/>
    <property type="project" value="TreeGrafter"/>
</dbReference>
<feature type="domain" description="Fibronectin type-III" evidence="2">
    <location>
        <begin position="488"/>
        <end position="582"/>
    </location>
</feature>
<dbReference type="EMBL" id="JANGBQ010000002">
    <property type="protein sequence ID" value="MCQ5081628.1"/>
    <property type="molecule type" value="Genomic_DNA"/>
</dbReference>
<dbReference type="AlphaFoldDB" id="A0AAJ1CCB3"/>
<keyword evidence="1" id="KW-0732">Signal</keyword>
<evidence type="ECO:0000259" key="2">
    <source>
        <dbReference type="PROSITE" id="PS50853"/>
    </source>
</evidence>
<dbReference type="InterPro" id="IPR050650">
    <property type="entry name" value="Type-II_Cytokine-TF_Rcpt"/>
</dbReference>
<feature type="chain" id="PRO_5042513910" evidence="1">
    <location>
        <begin position="24"/>
        <end position="1055"/>
    </location>
</feature>
<organism evidence="3 4">
    <name type="scientific">Alistipes onderdonkii</name>
    <dbReference type="NCBI Taxonomy" id="328813"/>
    <lineage>
        <taxon>Bacteria</taxon>
        <taxon>Pseudomonadati</taxon>
        <taxon>Bacteroidota</taxon>
        <taxon>Bacteroidia</taxon>
        <taxon>Bacteroidales</taxon>
        <taxon>Rikenellaceae</taxon>
        <taxon>Alistipes</taxon>
    </lineage>
</organism>